<accession>A0ABY9JZ19</accession>
<gene>
    <name evidence="3" type="ORF">LC087_06660</name>
</gene>
<evidence type="ECO:0000259" key="2">
    <source>
        <dbReference type="Pfam" id="PF12164"/>
    </source>
</evidence>
<feature type="domain" description="Stage V sporulation protein AA" evidence="2">
    <location>
        <begin position="3"/>
        <end position="90"/>
    </location>
</feature>
<reference evidence="3 4" key="1">
    <citation type="submission" date="2023-06" db="EMBL/GenBank/DDBJ databases">
        <title>Five Gram-positive bacteria isolated from mangrove sediments in Shenzhen, Guangdong, China.</title>
        <authorList>
            <person name="Yu S."/>
            <person name="Zheng W."/>
            <person name="Huang Y."/>
        </authorList>
    </citation>
    <scope>NUCLEOTIDE SEQUENCE [LARGE SCALE GENOMIC DNA]</scope>
    <source>
        <strain evidence="3 4">SaN35-3</strain>
    </source>
</reference>
<dbReference type="InterPro" id="IPR038548">
    <property type="entry name" value="SporV_AA_N_sf"/>
</dbReference>
<sequence length="200" mass="22855">MKDTVFIRPKYKIEVAPESTIAIGDIAQVVGSEKLVAKLANLHIYQVTMKDQTIVVLDVMKVINQIVKQIPDIDIQVVGSTQTIIQVIYPKKKLSSLTFSLIWLLLFIGAGLAIMNFHEDVSMQEMHQRLFTILTGKTVENPLFIQVPYSFGLGIGMVLFFNHVFKKRINEEPSPLDVEIFNYQLDLDQYVIHHEDKDRP</sequence>
<protein>
    <submittedName>
        <fullName evidence="3">Stage V sporulation protein AA</fullName>
    </submittedName>
</protein>
<proteinExistence type="predicted"/>
<dbReference type="InterPro" id="IPR021997">
    <property type="entry name" value="SporV_AA"/>
</dbReference>
<keyword evidence="1" id="KW-1133">Transmembrane helix</keyword>
<keyword evidence="1" id="KW-0472">Membrane</keyword>
<dbReference type="Proteomes" id="UP001197974">
    <property type="component" value="Chromosome"/>
</dbReference>
<feature type="transmembrane region" description="Helical" evidence="1">
    <location>
        <begin position="143"/>
        <end position="165"/>
    </location>
</feature>
<dbReference type="EMBL" id="CP129013">
    <property type="protein sequence ID" value="WLR43802.1"/>
    <property type="molecule type" value="Genomic_DNA"/>
</dbReference>
<dbReference type="RefSeq" id="WP_226538620.1">
    <property type="nucleotide sequence ID" value="NZ_CP129013.1"/>
</dbReference>
<evidence type="ECO:0000313" key="4">
    <source>
        <dbReference type="Proteomes" id="UP001197974"/>
    </source>
</evidence>
<keyword evidence="4" id="KW-1185">Reference proteome</keyword>
<organism evidence="3 4">
    <name type="scientific">Bacillus carboniphilus</name>
    <dbReference type="NCBI Taxonomy" id="86663"/>
    <lineage>
        <taxon>Bacteria</taxon>
        <taxon>Bacillati</taxon>
        <taxon>Bacillota</taxon>
        <taxon>Bacilli</taxon>
        <taxon>Bacillales</taxon>
        <taxon>Bacillaceae</taxon>
        <taxon>Bacillus</taxon>
    </lineage>
</organism>
<name>A0ABY9JZ19_9BACI</name>
<dbReference type="Gene3D" id="2.60.480.10">
    <property type="entry name" value="eubacterium ventriosum atcc domain"/>
    <property type="match status" value="1"/>
</dbReference>
<dbReference type="Pfam" id="PF12164">
    <property type="entry name" value="SporV_AA"/>
    <property type="match status" value="1"/>
</dbReference>
<evidence type="ECO:0000256" key="1">
    <source>
        <dbReference type="SAM" id="Phobius"/>
    </source>
</evidence>
<feature type="transmembrane region" description="Helical" evidence="1">
    <location>
        <begin position="97"/>
        <end position="117"/>
    </location>
</feature>
<evidence type="ECO:0000313" key="3">
    <source>
        <dbReference type="EMBL" id="WLR43802.1"/>
    </source>
</evidence>
<keyword evidence="1" id="KW-0812">Transmembrane</keyword>